<sequence>MTKFMQPYISPGCHFIDRLESAAVLRQTCDITYKNTNGERIKTQSKIIDVHTTDGADWCKLTDGMIVRLDQIIAFNEIRSTDSDWIDISQSTSAK</sequence>
<protein>
    <submittedName>
        <fullName evidence="1">Uncharacterized protein</fullName>
    </submittedName>
</protein>
<proteinExistence type="predicted"/>
<accession>A0A928Z4I6</accession>
<keyword evidence="2" id="KW-1185">Reference proteome</keyword>
<comment type="caution">
    <text evidence="1">The sequence shown here is derived from an EMBL/GenBank/DDBJ whole genome shotgun (WGS) entry which is preliminary data.</text>
</comment>
<evidence type="ECO:0000313" key="2">
    <source>
        <dbReference type="Proteomes" id="UP000625316"/>
    </source>
</evidence>
<gene>
    <name evidence="1" type="ORF">IQ266_11085</name>
</gene>
<dbReference type="Proteomes" id="UP000625316">
    <property type="component" value="Unassembled WGS sequence"/>
</dbReference>
<name>A0A928Z4I6_9CYAN</name>
<organism evidence="1 2">
    <name type="scientific">Romeriopsis navalis LEGE 11480</name>
    <dbReference type="NCBI Taxonomy" id="2777977"/>
    <lineage>
        <taxon>Bacteria</taxon>
        <taxon>Bacillati</taxon>
        <taxon>Cyanobacteriota</taxon>
        <taxon>Cyanophyceae</taxon>
        <taxon>Leptolyngbyales</taxon>
        <taxon>Leptolyngbyaceae</taxon>
        <taxon>Romeriopsis</taxon>
        <taxon>Romeriopsis navalis</taxon>
    </lineage>
</organism>
<reference evidence="1" key="1">
    <citation type="submission" date="2020-10" db="EMBL/GenBank/DDBJ databases">
        <authorList>
            <person name="Castelo-Branco R."/>
            <person name="Eusebio N."/>
            <person name="Adriana R."/>
            <person name="Vieira A."/>
            <person name="Brugerolle De Fraissinette N."/>
            <person name="Rezende De Castro R."/>
            <person name="Schneider M.P."/>
            <person name="Vasconcelos V."/>
            <person name="Leao P.N."/>
        </authorList>
    </citation>
    <scope>NUCLEOTIDE SEQUENCE</scope>
    <source>
        <strain evidence="1">LEGE 11480</strain>
    </source>
</reference>
<dbReference type="SUPFAM" id="SSF101744">
    <property type="entry name" value="Rof/RNase P subunit-like"/>
    <property type="match status" value="1"/>
</dbReference>
<dbReference type="AlphaFoldDB" id="A0A928Z4I6"/>
<dbReference type="Gene3D" id="2.30.30.400">
    <property type="entry name" value="Rof-like"/>
    <property type="match status" value="1"/>
</dbReference>
<dbReference type="RefSeq" id="WP_264325100.1">
    <property type="nucleotide sequence ID" value="NZ_JADEXQ010000032.1"/>
</dbReference>
<dbReference type="InterPro" id="IPR038626">
    <property type="entry name" value="Rof-like_sf"/>
</dbReference>
<evidence type="ECO:0000313" key="1">
    <source>
        <dbReference type="EMBL" id="MBE9030275.1"/>
    </source>
</evidence>
<dbReference type="InterPro" id="IPR023534">
    <property type="entry name" value="Rof/RNase_P-like"/>
</dbReference>
<dbReference type="EMBL" id="JADEXQ010000032">
    <property type="protein sequence ID" value="MBE9030275.1"/>
    <property type="molecule type" value="Genomic_DNA"/>
</dbReference>